<organism evidence="2 3">
    <name type="scientific">Shewanella pneumatophori</name>
    <dbReference type="NCBI Taxonomy" id="314092"/>
    <lineage>
        <taxon>Bacteria</taxon>
        <taxon>Pseudomonadati</taxon>
        <taxon>Pseudomonadota</taxon>
        <taxon>Gammaproteobacteria</taxon>
        <taxon>Alteromonadales</taxon>
        <taxon>Shewanellaceae</taxon>
        <taxon>Shewanella</taxon>
    </lineage>
</organism>
<accession>A0A9X2CI54</accession>
<keyword evidence="1" id="KW-0472">Membrane</keyword>
<feature type="transmembrane region" description="Helical" evidence="1">
    <location>
        <begin position="67"/>
        <end position="85"/>
    </location>
</feature>
<dbReference type="EMBL" id="JAKILB010000006">
    <property type="protein sequence ID" value="MCL1139265.1"/>
    <property type="molecule type" value="Genomic_DNA"/>
</dbReference>
<reference evidence="2" key="1">
    <citation type="submission" date="2022-01" db="EMBL/GenBank/DDBJ databases">
        <title>Whole genome-based taxonomy of the Shewanellaceae.</title>
        <authorList>
            <person name="Martin-Rodriguez A.J."/>
        </authorList>
    </citation>
    <scope>NUCLEOTIDE SEQUENCE</scope>
    <source>
        <strain evidence="2">KCTC 23973</strain>
    </source>
</reference>
<keyword evidence="3" id="KW-1185">Reference proteome</keyword>
<name>A0A9X2CI54_9GAMM</name>
<dbReference type="AlphaFoldDB" id="A0A9X2CI54"/>
<gene>
    <name evidence="2" type="ORF">L2740_12005</name>
</gene>
<evidence type="ECO:0000313" key="3">
    <source>
        <dbReference type="Proteomes" id="UP001139293"/>
    </source>
</evidence>
<protein>
    <submittedName>
        <fullName evidence="2">Uncharacterized protein</fullName>
    </submittedName>
</protein>
<feature type="transmembrane region" description="Helical" evidence="1">
    <location>
        <begin position="38"/>
        <end position="61"/>
    </location>
</feature>
<evidence type="ECO:0000313" key="2">
    <source>
        <dbReference type="EMBL" id="MCL1139265.1"/>
    </source>
</evidence>
<keyword evidence="1" id="KW-0812">Transmembrane</keyword>
<dbReference type="Proteomes" id="UP001139293">
    <property type="component" value="Unassembled WGS sequence"/>
</dbReference>
<dbReference type="RefSeq" id="WP_248950439.1">
    <property type="nucleotide sequence ID" value="NZ_JAKILB010000006.1"/>
</dbReference>
<evidence type="ECO:0000256" key="1">
    <source>
        <dbReference type="SAM" id="Phobius"/>
    </source>
</evidence>
<sequence length="105" mass="12210">MNYSLWLKNKYPQLKYTSSADTYALINLAKSTSRFLRFLLSTSFLVIVIVLLNTVLAANGVVPFEEFSYWLCFVPVVTFGSLCTTKLDQRIIKYQLHKIMRYKLV</sequence>
<comment type="caution">
    <text evidence="2">The sequence shown here is derived from an EMBL/GenBank/DDBJ whole genome shotgun (WGS) entry which is preliminary data.</text>
</comment>
<keyword evidence="1" id="KW-1133">Transmembrane helix</keyword>
<proteinExistence type="predicted"/>